<dbReference type="EMBL" id="CAEZXA010000009">
    <property type="protein sequence ID" value="CAB4665534.1"/>
    <property type="molecule type" value="Genomic_DNA"/>
</dbReference>
<reference evidence="2" key="1">
    <citation type="submission" date="2020-05" db="EMBL/GenBank/DDBJ databases">
        <authorList>
            <person name="Chiriac C."/>
            <person name="Salcher M."/>
            <person name="Ghai R."/>
            <person name="Kavagutti S V."/>
        </authorList>
    </citation>
    <scope>NUCLEOTIDE SEQUENCE</scope>
</reference>
<proteinExistence type="predicted"/>
<evidence type="ECO:0000313" key="2">
    <source>
        <dbReference type="EMBL" id="CAB5049574.1"/>
    </source>
</evidence>
<name>A0A6J7T724_9ZZZZ</name>
<evidence type="ECO:0000313" key="1">
    <source>
        <dbReference type="EMBL" id="CAB4665534.1"/>
    </source>
</evidence>
<dbReference type="SUPFAM" id="SSF109604">
    <property type="entry name" value="HD-domain/PDEase-like"/>
    <property type="match status" value="1"/>
</dbReference>
<dbReference type="AlphaFoldDB" id="A0A6J7T724"/>
<sequence length="146" mass="16615">MKIRHLVKRFFGSISHTLPTQEQVELVRSILMNEELILWSRMQARDQRHSVEVLERFTRLVPESTRSERAAALLHDIGKIESQLGLVGRVLATIIGPRGKYLSSYHEHEKIGTQLVKITSDQRTIDLVSGQCEDEVAMALRAADDI</sequence>
<dbReference type="Gene3D" id="1.10.3210.10">
    <property type="entry name" value="Hypothetical protein af1432"/>
    <property type="match status" value="1"/>
</dbReference>
<dbReference type="EMBL" id="CAFBQH010000042">
    <property type="protein sequence ID" value="CAB5049574.1"/>
    <property type="molecule type" value="Genomic_DNA"/>
</dbReference>
<protein>
    <submittedName>
        <fullName evidence="2">Unannotated protein</fullName>
    </submittedName>
</protein>
<gene>
    <name evidence="1" type="ORF">UFOPK2334_00218</name>
    <name evidence="2" type="ORF">UFOPK4293_00824</name>
</gene>
<organism evidence="2">
    <name type="scientific">freshwater metagenome</name>
    <dbReference type="NCBI Taxonomy" id="449393"/>
    <lineage>
        <taxon>unclassified sequences</taxon>
        <taxon>metagenomes</taxon>
        <taxon>ecological metagenomes</taxon>
    </lineage>
</organism>
<accession>A0A6J7T724</accession>